<keyword evidence="3" id="KW-1185">Reference proteome</keyword>
<accession>A0A8T2NUG1</accession>
<feature type="compositionally biased region" description="Polar residues" evidence="1">
    <location>
        <begin position="105"/>
        <end position="115"/>
    </location>
</feature>
<dbReference type="AlphaFoldDB" id="A0A8T2NUG1"/>
<dbReference type="EMBL" id="JAFBMS010000024">
    <property type="protein sequence ID" value="KAG9343136.1"/>
    <property type="molecule type" value="Genomic_DNA"/>
</dbReference>
<name>A0A8T2NUG1_9TELE</name>
<sequence length="115" mass="12534">MYSLMNGCTSEWMDMLDKESFSCEGCLRYTQAYVGACRSHSSASGSSFTGDHCHKPHPSLCQLGKSPPSIGSPVGMKVRCLKTWRGETAQQVEVGHASADRRQGNNDGNFAKRNS</sequence>
<organism evidence="2 3">
    <name type="scientific">Albula glossodonta</name>
    <name type="common">roundjaw bonefish</name>
    <dbReference type="NCBI Taxonomy" id="121402"/>
    <lineage>
        <taxon>Eukaryota</taxon>
        <taxon>Metazoa</taxon>
        <taxon>Chordata</taxon>
        <taxon>Craniata</taxon>
        <taxon>Vertebrata</taxon>
        <taxon>Euteleostomi</taxon>
        <taxon>Actinopterygii</taxon>
        <taxon>Neopterygii</taxon>
        <taxon>Teleostei</taxon>
        <taxon>Albuliformes</taxon>
        <taxon>Albulidae</taxon>
        <taxon>Albula</taxon>
    </lineage>
</organism>
<reference evidence="2" key="1">
    <citation type="thesis" date="2021" institute="BYU ScholarsArchive" country="Provo, UT, USA">
        <title>Applications of and Algorithms for Genome Assembly and Genomic Analyses with an Emphasis on Marine Teleosts.</title>
        <authorList>
            <person name="Pickett B.D."/>
        </authorList>
    </citation>
    <scope>NUCLEOTIDE SEQUENCE</scope>
    <source>
        <strain evidence="2">HI-2016</strain>
    </source>
</reference>
<protein>
    <submittedName>
        <fullName evidence="2">Uncharacterized protein</fullName>
    </submittedName>
</protein>
<gene>
    <name evidence="2" type="ORF">JZ751_014108</name>
</gene>
<evidence type="ECO:0000256" key="1">
    <source>
        <dbReference type="SAM" id="MobiDB-lite"/>
    </source>
</evidence>
<feature type="region of interest" description="Disordered" evidence="1">
    <location>
        <begin position="92"/>
        <end position="115"/>
    </location>
</feature>
<comment type="caution">
    <text evidence="2">The sequence shown here is derived from an EMBL/GenBank/DDBJ whole genome shotgun (WGS) entry which is preliminary data.</text>
</comment>
<evidence type="ECO:0000313" key="3">
    <source>
        <dbReference type="Proteomes" id="UP000824540"/>
    </source>
</evidence>
<evidence type="ECO:0000313" key="2">
    <source>
        <dbReference type="EMBL" id="KAG9343136.1"/>
    </source>
</evidence>
<proteinExistence type="predicted"/>
<dbReference type="Proteomes" id="UP000824540">
    <property type="component" value="Unassembled WGS sequence"/>
</dbReference>